<keyword evidence="3" id="KW-0949">S-adenosyl-L-methionine</keyword>
<reference evidence="8" key="1">
    <citation type="submission" date="2016-08" db="EMBL/GenBank/DDBJ databases">
        <authorList>
            <person name="Seilhamer J.J."/>
        </authorList>
    </citation>
    <scope>NUCLEOTIDE SEQUENCE</scope>
    <source>
        <strain evidence="8">86</strain>
    </source>
</reference>
<keyword evidence="2" id="KW-0004">4Fe-4S</keyword>
<protein>
    <submittedName>
        <fullName evidence="8">Tungsten-containing aldehyde ferredoxin oxidoreductase cofactor-modifying protein</fullName>
    </submittedName>
</protein>
<dbReference type="Gene3D" id="3.20.20.70">
    <property type="entry name" value="Aldolase class I"/>
    <property type="match status" value="1"/>
</dbReference>
<dbReference type="InterPro" id="IPR013785">
    <property type="entry name" value="Aldolase_TIM"/>
</dbReference>
<feature type="domain" description="Radical SAM core" evidence="7">
    <location>
        <begin position="54"/>
        <end position="279"/>
    </location>
</feature>
<keyword evidence="4" id="KW-0479">Metal-binding</keyword>
<keyword evidence="6" id="KW-0411">Iron-sulfur</keyword>
<dbReference type="GO" id="GO:0051536">
    <property type="term" value="F:iron-sulfur cluster binding"/>
    <property type="evidence" value="ECO:0007669"/>
    <property type="project" value="UniProtKB-KW"/>
</dbReference>
<evidence type="ECO:0000259" key="7">
    <source>
        <dbReference type="PROSITE" id="PS51918"/>
    </source>
</evidence>
<dbReference type="AlphaFoldDB" id="A0A212M1R1"/>
<gene>
    <name evidence="8" type="primary">cmo</name>
    <name evidence="8" type="ORF">KL86SPO_70610</name>
</gene>
<dbReference type="EMBL" id="FMJE01000007">
    <property type="protein sequence ID" value="SCM83752.1"/>
    <property type="molecule type" value="Genomic_DNA"/>
</dbReference>
<evidence type="ECO:0000256" key="1">
    <source>
        <dbReference type="ARBA" id="ARBA00001966"/>
    </source>
</evidence>
<dbReference type="InterPro" id="IPR007197">
    <property type="entry name" value="rSAM"/>
</dbReference>
<evidence type="ECO:0000313" key="8">
    <source>
        <dbReference type="EMBL" id="SCM83752.1"/>
    </source>
</evidence>
<dbReference type="SFLD" id="SFLDG01067">
    <property type="entry name" value="SPASM/twitch_domain_containing"/>
    <property type="match status" value="1"/>
</dbReference>
<dbReference type="InterPro" id="IPR058240">
    <property type="entry name" value="rSAM_sf"/>
</dbReference>
<evidence type="ECO:0000256" key="6">
    <source>
        <dbReference type="ARBA" id="ARBA00023014"/>
    </source>
</evidence>
<comment type="cofactor">
    <cofactor evidence="1">
        <name>[4Fe-4S] cluster</name>
        <dbReference type="ChEBI" id="CHEBI:49883"/>
    </cofactor>
</comment>
<evidence type="ECO:0000256" key="5">
    <source>
        <dbReference type="ARBA" id="ARBA00023004"/>
    </source>
</evidence>
<dbReference type="GO" id="GO:0003824">
    <property type="term" value="F:catalytic activity"/>
    <property type="evidence" value="ECO:0007669"/>
    <property type="project" value="InterPro"/>
</dbReference>
<organism evidence="8">
    <name type="scientific">uncultured Sporomusa sp</name>
    <dbReference type="NCBI Taxonomy" id="307249"/>
    <lineage>
        <taxon>Bacteria</taxon>
        <taxon>Bacillati</taxon>
        <taxon>Bacillota</taxon>
        <taxon>Negativicutes</taxon>
        <taxon>Selenomonadales</taxon>
        <taxon>Sporomusaceae</taxon>
        <taxon>Sporomusa</taxon>
        <taxon>environmental samples</taxon>
    </lineage>
</organism>
<dbReference type="InterPro" id="IPR034391">
    <property type="entry name" value="AdoMet-like_SPASM_containing"/>
</dbReference>
<dbReference type="Pfam" id="PF13186">
    <property type="entry name" value="SPASM"/>
    <property type="match status" value="1"/>
</dbReference>
<evidence type="ECO:0000256" key="2">
    <source>
        <dbReference type="ARBA" id="ARBA00022485"/>
    </source>
</evidence>
<dbReference type="SUPFAM" id="SSF102114">
    <property type="entry name" value="Radical SAM enzymes"/>
    <property type="match status" value="1"/>
</dbReference>
<evidence type="ECO:0000256" key="3">
    <source>
        <dbReference type="ARBA" id="ARBA00022691"/>
    </source>
</evidence>
<accession>A0A212M1R1</accession>
<dbReference type="SMART" id="SM00729">
    <property type="entry name" value="Elp3"/>
    <property type="match status" value="1"/>
</dbReference>
<dbReference type="SFLD" id="SFLDS00029">
    <property type="entry name" value="Radical_SAM"/>
    <property type="match status" value="1"/>
</dbReference>
<dbReference type="InterPro" id="IPR027604">
    <property type="entry name" value="W_rSAM_matur"/>
</dbReference>
<dbReference type="InterPro" id="IPR050377">
    <property type="entry name" value="Radical_SAM_PqqE_MftC-like"/>
</dbReference>
<dbReference type="NCBIfam" id="TIGR04317">
    <property type="entry name" value="W_rSAM_matur"/>
    <property type="match status" value="1"/>
</dbReference>
<name>A0A212M1R1_9FIRM</name>
<keyword evidence="5" id="KW-0408">Iron</keyword>
<dbReference type="PANTHER" id="PTHR11228">
    <property type="entry name" value="RADICAL SAM DOMAIN PROTEIN"/>
    <property type="match status" value="1"/>
</dbReference>
<dbReference type="InterPro" id="IPR023885">
    <property type="entry name" value="4Fe4S-binding_SPASM_dom"/>
</dbReference>
<dbReference type="SFLD" id="SFLDF00570">
    <property type="entry name" value="tungsten_cofactor_oxidoreducas"/>
    <property type="match status" value="1"/>
</dbReference>
<dbReference type="RefSeq" id="WP_288186101.1">
    <property type="nucleotide sequence ID" value="NZ_LT608335.1"/>
</dbReference>
<proteinExistence type="predicted"/>
<dbReference type="CDD" id="cd21121">
    <property type="entry name" value="SPASM_Cmo-like"/>
    <property type="match status" value="1"/>
</dbReference>
<sequence>MKRPDMVSGIRQKKERVHTWISQDGHIQLPISLAAEQAALIVRTADGYRISLLRPDVKKVYLEVTTKCNFSCITCIRSSWQDELTHMSWETFKNIVNSLKELPELTTVHFGGFGEPLMHPQIFDMLQAVKELGLKVEMITNGSYLQKEFLQRLIELELDILYTSLDSSDEEEYNEIRPGANFNSVYHNIIRLQELKKEQKLTKPELGIEFVAMKKNFARLPNLIRLAWELDARQVIVTNLLPYHESMKDEIIYDIDDTGCLFGHNSLLMSVKAQMANMKLRTERDCKFIQDKALCINHQGFISPCYALMHTYHCYIYGRKKQMYPYYLGNVNEKSLAAVWMEPDYVQFRQKVCDYDFPSCTDCRLLDGCNYTESNEMDCWGNHLSCAECLWSRQIIACP</sequence>
<dbReference type="PROSITE" id="PS51918">
    <property type="entry name" value="RADICAL_SAM"/>
    <property type="match status" value="1"/>
</dbReference>
<evidence type="ECO:0000256" key="4">
    <source>
        <dbReference type="ARBA" id="ARBA00022723"/>
    </source>
</evidence>
<dbReference type="InterPro" id="IPR006638">
    <property type="entry name" value="Elp3/MiaA/NifB-like_rSAM"/>
</dbReference>
<dbReference type="Pfam" id="PF04055">
    <property type="entry name" value="Radical_SAM"/>
    <property type="match status" value="1"/>
</dbReference>
<dbReference type="SFLD" id="SFLDG01387">
    <property type="entry name" value="BtrN-like_SPASM_domain_contain"/>
    <property type="match status" value="1"/>
</dbReference>
<dbReference type="CDD" id="cd01335">
    <property type="entry name" value="Radical_SAM"/>
    <property type="match status" value="1"/>
</dbReference>
<dbReference type="GO" id="GO:0046872">
    <property type="term" value="F:metal ion binding"/>
    <property type="evidence" value="ECO:0007669"/>
    <property type="project" value="UniProtKB-KW"/>
</dbReference>
<dbReference type="PANTHER" id="PTHR11228:SF34">
    <property type="entry name" value="TUNGSTEN-CONTAINING ALDEHYDE FERREDOXIN OXIDOREDUCTASE COFACTOR MODIFYING PROTEIN"/>
    <property type="match status" value="1"/>
</dbReference>